<evidence type="ECO:0000313" key="1">
    <source>
        <dbReference type="EMBL" id="PFG17322.1"/>
    </source>
</evidence>
<dbReference type="EMBL" id="PDJC01000001">
    <property type="protein sequence ID" value="PFG17322.1"/>
    <property type="molecule type" value="Genomic_DNA"/>
</dbReference>
<comment type="caution">
    <text evidence="1">The sequence shown here is derived from an EMBL/GenBank/DDBJ whole genome shotgun (WGS) entry which is preliminary data.</text>
</comment>
<name>A0A2A9CUJ2_9ACTN</name>
<proteinExistence type="predicted"/>
<dbReference type="Gene3D" id="2.40.50.660">
    <property type="match status" value="1"/>
</dbReference>
<dbReference type="InterPro" id="IPR019635">
    <property type="entry name" value="DUF2500"/>
</dbReference>
<keyword evidence="2" id="KW-1185">Reference proteome</keyword>
<protein>
    <submittedName>
        <fullName evidence="1">Uncharacterized protein DUF2500</fullName>
    </submittedName>
</protein>
<reference evidence="1 2" key="1">
    <citation type="submission" date="2017-10" db="EMBL/GenBank/DDBJ databases">
        <title>Sequencing the genomes of 1000 actinobacteria strains.</title>
        <authorList>
            <person name="Klenk H.-P."/>
        </authorList>
    </citation>
    <scope>NUCLEOTIDE SEQUENCE [LARGE SCALE GENOMIC DNA]</scope>
    <source>
        <strain evidence="1 2">DSM 15597</strain>
    </source>
</reference>
<dbReference type="AlphaFoldDB" id="A0A2A9CUJ2"/>
<dbReference type="Proteomes" id="UP000226079">
    <property type="component" value="Unassembled WGS sequence"/>
</dbReference>
<evidence type="ECO:0000313" key="2">
    <source>
        <dbReference type="Proteomes" id="UP000226079"/>
    </source>
</evidence>
<accession>A0A2A9CUJ2</accession>
<sequence length="116" mass="13102">MLPFELFMLLLIIGLIVLLFVPTILRAATAIRRASRIANSPERSAEASVLSKRVEVSAIERGKPEQRHFATFQFPSGERVEFELTGHQFGLLAEADQGTLTWKGPRYVGFTREIMR</sequence>
<gene>
    <name evidence="1" type="ORF">ATK74_1889</name>
</gene>
<organism evidence="1 2">
    <name type="scientific">Propionicimonas paludicola</name>
    <dbReference type="NCBI Taxonomy" id="185243"/>
    <lineage>
        <taxon>Bacteria</taxon>
        <taxon>Bacillati</taxon>
        <taxon>Actinomycetota</taxon>
        <taxon>Actinomycetes</taxon>
        <taxon>Propionibacteriales</taxon>
        <taxon>Nocardioidaceae</taxon>
        <taxon>Propionicimonas</taxon>
    </lineage>
</organism>
<dbReference type="Pfam" id="PF10694">
    <property type="entry name" value="DUF2500"/>
    <property type="match status" value="1"/>
</dbReference>